<sequence>MENELANLSLDNGEEDVLLIPNESGSQSVGEKSNLVWCFLTASIVHFLAMKNTMANVWHPIRVQTSNLGDKRFYFSFFHKMDMDRVISGVPWTFNNHLLVVHRLENGEDPIKVPLVFVNFWVQVHELAMGLFSKIVARQLGDCIEKFLKYDSKSLSKGVKNFLQIKVWLDARRPLKQNKKIMFAFRNYTYVSFKYERLTMFLLSWSYRHNNSYQIMMSKGEELVELGWDLSFRAQSRQAVEMYSVWLIEEGDGGLRVTFGTRF</sequence>
<organism evidence="3 4">
    <name type="scientific">Gossypium gossypioides</name>
    <name type="common">Mexican cotton</name>
    <name type="synonym">Selera gossypioides</name>
    <dbReference type="NCBI Taxonomy" id="34282"/>
    <lineage>
        <taxon>Eukaryota</taxon>
        <taxon>Viridiplantae</taxon>
        <taxon>Streptophyta</taxon>
        <taxon>Embryophyta</taxon>
        <taxon>Tracheophyta</taxon>
        <taxon>Spermatophyta</taxon>
        <taxon>Magnoliopsida</taxon>
        <taxon>eudicotyledons</taxon>
        <taxon>Gunneridae</taxon>
        <taxon>Pentapetalae</taxon>
        <taxon>rosids</taxon>
        <taxon>malvids</taxon>
        <taxon>Malvales</taxon>
        <taxon>Malvaceae</taxon>
        <taxon>Malvoideae</taxon>
        <taxon>Gossypium</taxon>
    </lineage>
</organism>
<dbReference type="InterPro" id="IPR025836">
    <property type="entry name" value="Zn_knuckle_CX2CX4HX4C"/>
</dbReference>
<keyword evidence="4" id="KW-1185">Reference proteome</keyword>
<dbReference type="Pfam" id="PF14392">
    <property type="entry name" value="zf-CCHC_4"/>
    <property type="match status" value="1"/>
</dbReference>
<gene>
    <name evidence="3" type="ORF">Gogos_019152</name>
</gene>
<evidence type="ECO:0000259" key="2">
    <source>
        <dbReference type="Pfam" id="PF14392"/>
    </source>
</evidence>
<evidence type="ECO:0008006" key="5">
    <source>
        <dbReference type="Google" id="ProtNLM"/>
    </source>
</evidence>
<evidence type="ECO:0000313" key="4">
    <source>
        <dbReference type="Proteomes" id="UP000593579"/>
    </source>
</evidence>
<reference evidence="3 4" key="1">
    <citation type="journal article" date="2019" name="Genome Biol. Evol.">
        <title>Insights into the evolution of the New World diploid cottons (Gossypium, subgenus Houzingenia) based on genome sequencing.</title>
        <authorList>
            <person name="Grover C.E."/>
            <person name="Arick M.A. 2nd"/>
            <person name="Thrash A."/>
            <person name="Conover J.L."/>
            <person name="Sanders W.S."/>
            <person name="Peterson D.G."/>
            <person name="Frelichowski J.E."/>
            <person name="Scheffler J.A."/>
            <person name="Scheffler B.E."/>
            <person name="Wendel J.F."/>
        </authorList>
    </citation>
    <scope>NUCLEOTIDE SEQUENCE [LARGE SCALE GENOMIC DNA]</scope>
    <source>
        <strain evidence="3">5</strain>
        <tissue evidence="3">Leaf</tissue>
    </source>
</reference>
<dbReference type="Pfam" id="PF14111">
    <property type="entry name" value="DUF4283"/>
    <property type="match status" value="1"/>
</dbReference>
<dbReference type="PANTHER" id="PTHR31286">
    <property type="entry name" value="GLYCINE-RICH CELL WALL STRUCTURAL PROTEIN 1.8-LIKE"/>
    <property type="match status" value="1"/>
</dbReference>
<dbReference type="PANTHER" id="PTHR31286:SF153">
    <property type="entry name" value="DUF4283 DOMAIN PROTEIN"/>
    <property type="match status" value="1"/>
</dbReference>
<accession>A0A7J9BGK2</accession>
<dbReference type="AlphaFoldDB" id="A0A7J9BGK2"/>
<protein>
    <recommendedName>
        <fullName evidence="5">DUF4283 domain-containing protein</fullName>
    </recommendedName>
</protein>
<name>A0A7J9BGK2_GOSGO</name>
<dbReference type="InterPro" id="IPR025558">
    <property type="entry name" value="DUF4283"/>
</dbReference>
<dbReference type="EMBL" id="JABEZY010000003">
    <property type="protein sequence ID" value="MBA0735290.1"/>
    <property type="molecule type" value="Genomic_DNA"/>
</dbReference>
<evidence type="ECO:0000313" key="3">
    <source>
        <dbReference type="EMBL" id="MBA0735290.1"/>
    </source>
</evidence>
<dbReference type="Proteomes" id="UP000593579">
    <property type="component" value="Unassembled WGS sequence"/>
</dbReference>
<feature type="domain" description="DUF4283" evidence="1">
    <location>
        <begin position="35"/>
        <end position="110"/>
    </location>
</feature>
<dbReference type="InterPro" id="IPR040256">
    <property type="entry name" value="At4g02000-like"/>
</dbReference>
<evidence type="ECO:0000259" key="1">
    <source>
        <dbReference type="Pfam" id="PF14111"/>
    </source>
</evidence>
<dbReference type="OrthoDB" id="1001312at2759"/>
<proteinExistence type="predicted"/>
<feature type="domain" description="Zinc knuckle CX2CX4HX4C" evidence="2">
    <location>
        <begin position="169"/>
        <end position="201"/>
    </location>
</feature>
<comment type="caution">
    <text evidence="3">The sequence shown here is derived from an EMBL/GenBank/DDBJ whole genome shotgun (WGS) entry which is preliminary data.</text>
</comment>